<accession>A0A5J6WY14</accession>
<feature type="transmembrane region" description="Helical" evidence="4">
    <location>
        <begin position="76"/>
        <end position="97"/>
    </location>
</feature>
<feature type="transmembrane region" description="Helical" evidence="4">
    <location>
        <begin position="158"/>
        <end position="180"/>
    </location>
</feature>
<organism evidence="6 7">
    <name type="scientific">Aeromonas simiae</name>
    <dbReference type="NCBI Taxonomy" id="218936"/>
    <lineage>
        <taxon>Bacteria</taxon>
        <taxon>Pseudomonadati</taxon>
        <taxon>Pseudomonadota</taxon>
        <taxon>Gammaproteobacteria</taxon>
        <taxon>Aeromonadales</taxon>
        <taxon>Aeromonadaceae</taxon>
        <taxon>Aeromonas</taxon>
    </lineage>
</organism>
<dbReference type="CDD" id="cd01610">
    <property type="entry name" value="PAP2_like"/>
    <property type="match status" value="1"/>
</dbReference>
<dbReference type="KEGG" id="asim:FE240_07745"/>
<dbReference type="PANTHER" id="PTHR14969:SF54">
    <property type="entry name" value="PHOSPHATIDYLGLYCEROPHOSPHATASE B"/>
    <property type="match status" value="1"/>
</dbReference>
<dbReference type="PROSITE" id="PS51257">
    <property type="entry name" value="PROKAR_LIPOPROTEIN"/>
    <property type="match status" value="1"/>
</dbReference>
<evidence type="ECO:0000256" key="2">
    <source>
        <dbReference type="ARBA" id="ARBA00032707"/>
    </source>
</evidence>
<feature type="transmembrane region" description="Helical" evidence="4">
    <location>
        <begin position="212"/>
        <end position="231"/>
    </location>
</feature>
<dbReference type="Pfam" id="PF01569">
    <property type="entry name" value="PAP2"/>
    <property type="match status" value="1"/>
</dbReference>
<dbReference type="Proteomes" id="UP000594034">
    <property type="component" value="Chromosome"/>
</dbReference>
<dbReference type="RefSeq" id="WP_193004045.1">
    <property type="nucleotide sequence ID" value="NZ_CP040449.1"/>
</dbReference>
<name>A0A5J6WY14_9GAMM</name>
<reference evidence="6 7" key="1">
    <citation type="submission" date="2019-05" db="EMBL/GenBank/DDBJ databases">
        <title>OXA-830, a novel chromosomally encoded expanded-spectrum class D beta-lactamase in Aeromonas simiae.</title>
        <authorList>
            <person name="Zhou W."/>
            <person name="Chen Q."/>
        </authorList>
    </citation>
    <scope>NUCLEOTIDE SEQUENCE [LARGE SCALE GENOMIC DNA]</scope>
    <source>
        <strain evidence="6 7">A6</strain>
    </source>
</reference>
<comment type="catalytic activity">
    <reaction evidence="3">
        <text>di-trans,octa-cis-undecaprenyl diphosphate + H2O = di-trans,octa-cis-undecaprenyl phosphate + phosphate + H(+)</text>
        <dbReference type="Rhea" id="RHEA:28094"/>
        <dbReference type="ChEBI" id="CHEBI:15377"/>
        <dbReference type="ChEBI" id="CHEBI:15378"/>
        <dbReference type="ChEBI" id="CHEBI:43474"/>
        <dbReference type="ChEBI" id="CHEBI:58405"/>
        <dbReference type="ChEBI" id="CHEBI:60392"/>
        <dbReference type="EC" id="3.6.1.27"/>
    </reaction>
</comment>
<dbReference type="SUPFAM" id="SSF48317">
    <property type="entry name" value="Acid phosphatase/Vanadium-dependent haloperoxidase"/>
    <property type="match status" value="1"/>
</dbReference>
<sequence>MLTNARVITFSSALILPLALLACSGWTPFLNSNLQQSGLYIAYLLSGTVGLPGLIATTALLLLITYMKLRLGRREWLLLLGALAALLFADWCIKSLIKHLTQEPRPYLVWLSAQQLLPALDQFYRQSCELRAEQVHAASQLLALPAWLANHWQHGVNYAFPSGHTIVTITLAQFFGLIWLARAPRGAWLLPLWALAVGISRLMLGMHWVADLLASAILGSLTALLAVRWWLHHSQP</sequence>
<dbReference type="EC" id="3.6.1.27" evidence="1"/>
<evidence type="ECO:0000313" key="6">
    <source>
        <dbReference type="EMBL" id="QFI54603.1"/>
    </source>
</evidence>
<dbReference type="GO" id="GO:0005886">
    <property type="term" value="C:plasma membrane"/>
    <property type="evidence" value="ECO:0007669"/>
    <property type="project" value="TreeGrafter"/>
</dbReference>
<dbReference type="AlphaFoldDB" id="A0A5J6WY14"/>
<dbReference type="Gene3D" id="1.20.144.10">
    <property type="entry name" value="Phosphatidic acid phosphatase type 2/haloperoxidase"/>
    <property type="match status" value="1"/>
</dbReference>
<gene>
    <name evidence="6" type="ORF">FE240_07745</name>
</gene>
<dbReference type="InterPro" id="IPR000326">
    <property type="entry name" value="PAP2/HPO"/>
</dbReference>
<evidence type="ECO:0000313" key="7">
    <source>
        <dbReference type="Proteomes" id="UP000594034"/>
    </source>
</evidence>
<proteinExistence type="predicted"/>
<keyword evidence="4" id="KW-1133">Transmembrane helix</keyword>
<protein>
    <recommendedName>
        <fullName evidence="1">undecaprenyl-diphosphate phosphatase</fullName>
        <ecNumber evidence="1">3.6.1.27</ecNumber>
    </recommendedName>
    <alternativeName>
        <fullName evidence="2">Undecaprenyl pyrophosphate phosphatase</fullName>
    </alternativeName>
</protein>
<feature type="transmembrane region" description="Helical" evidence="4">
    <location>
        <begin position="41"/>
        <end position="64"/>
    </location>
</feature>
<dbReference type="EMBL" id="CP040449">
    <property type="protein sequence ID" value="QFI54603.1"/>
    <property type="molecule type" value="Genomic_DNA"/>
</dbReference>
<evidence type="ECO:0000259" key="5">
    <source>
        <dbReference type="SMART" id="SM00014"/>
    </source>
</evidence>
<dbReference type="GO" id="GO:0050380">
    <property type="term" value="F:undecaprenyl-diphosphatase activity"/>
    <property type="evidence" value="ECO:0007669"/>
    <property type="project" value="UniProtKB-EC"/>
</dbReference>
<evidence type="ECO:0000256" key="1">
    <source>
        <dbReference type="ARBA" id="ARBA00012374"/>
    </source>
</evidence>
<keyword evidence="4" id="KW-0472">Membrane</keyword>
<evidence type="ECO:0000256" key="3">
    <source>
        <dbReference type="ARBA" id="ARBA00047594"/>
    </source>
</evidence>
<feature type="domain" description="Phosphatidic acid phosphatase type 2/haloperoxidase" evidence="5">
    <location>
        <begin position="79"/>
        <end position="227"/>
    </location>
</feature>
<keyword evidence="7" id="KW-1185">Reference proteome</keyword>
<feature type="transmembrane region" description="Helical" evidence="4">
    <location>
        <begin position="187"/>
        <end position="206"/>
    </location>
</feature>
<dbReference type="SMART" id="SM00014">
    <property type="entry name" value="acidPPc"/>
    <property type="match status" value="1"/>
</dbReference>
<keyword evidence="4" id="KW-0812">Transmembrane</keyword>
<dbReference type="InterPro" id="IPR036938">
    <property type="entry name" value="PAP2/HPO_sf"/>
</dbReference>
<evidence type="ECO:0000256" key="4">
    <source>
        <dbReference type="SAM" id="Phobius"/>
    </source>
</evidence>
<dbReference type="PANTHER" id="PTHR14969">
    <property type="entry name" value="SPHINGOSINE-1-PHOSPHATE PHOSPHOHYDROLASE"/>
    <property type="match status" value="1"/>
</dbReference>